<dbReference type="GO" id="GO:0016020">
    <property type="term" value="C:membrane"/>
    <property type="evidence" value="ECO:0007669"/>
    <property type="project" value="UniProtKB-SubCell"/>
</dbReference>
<dbReference type="SMART" id="SM00179">
    <property type="entry name" value="EGF_CA"/>
    <property type="match status" value="4"/>
</dbReference>
<dbReference type="InterPro" id="IPR001881">
    <property type="entry name" value="EGF-like_Ca-bd_dom"/>
</dbReference>
<dbReference type="GO" id="GO:0007160">
    <property type="term" value="P:cell-matrix adhesion"/>
    <property type="evidence" value="ECO:0007669"/>
    <property type="project" value="InterPro"/>
</dbReference>
<evidence type="ECO:0000256" key="5">
    <source>
        <dbReference type="ARBA" id="ARBA00022729"/>
    </source>
</evidence>
<organism evidence="16 17">
    <name type="scientific">Branchiostoma belcheri</name>
    <name type="common">Amphioxus</name>
    <dbReference type="NCBI Taxonomy" id="7741"/>
    <lineage>
        <taxon>Eukaryota</taxon>
        <taxon>Metazoa</taxon>
        <taxon>Chordata</taxon>
        <taxon>Cephalochordata</taxon>
        <taxon>Leptocardii</taxon>
        <taxon>Amphioxiformes</taxon>
        <taxon>Branchiostomatidae</taxon>
        <taxon>Branchiostoma</taxon>
    </lineage>
</organism>
<dbReference type="Proteomes" id="UP000515135">
    <property type="component" value="Unplaced"/>
</dbReference>
<dbReference type="PROSITE" id="PS00010">
    <property type="entry name" value="ASX_HYDROXYL"/>
    <property type="match status" value="3"/>
</dbReference>
<keyword evidence="2 12" id="KW-0245">EGF-like domain</keyword>
<evidence type="ECO:0000256" key="8">
    <source>
        <dbReference type="ARBA" id="ARBA00023136"/>
    </source>
</evidence>
<dbReference type="InterPro" id="IPR000742">
    <property type="entry name" value="EGF"/>
</dbReference>
<gene>
    <name evidence="17" type="primary">LOC109466323</name>
</gene>
<name>A0A6P4YBH4_BRABE</name>
<dbReference type="FunFam" id="2.10.25.10:FF:000240">
    <property type="entry name" value="Vitamin K-dependent protein S"/>
    <property type="match status" value="1"/>
</dbReference>
<reference evidence="17" key="1">
    <citation type="submission" date="2025-08" db="UniProtKB">
        <authorList>
            <consortium name="RefSeq"/>
        </authorList>
    </citation>
    <scope>IDENTIFICATION</scope>
    <source>
        <tissue evidence="17">Gonad</tissue>
    </source>
</reference>
<dbReference type="KEGG" id="bbel:109466323"/>
<dbReference type="Gene3D" id="2.10.25.10">
    <property type="entry name" value="Laminin"/>
    <property type="match status" value="4"/>
</dbReference>
<evidence type="ECO:0000256" key="3">
    <source>
        <dbReference type="ARBA" id="ARBA00022583"/>
    </source>
</evidence>
<dbReference type="GeneID" id="109466323"/>
<dbReference type="SMART" id="SM00216">
    <property type="entry name" value="VWD"/>
    <property type="match status" value="1"/>
</dbReference>
<evidence type="ECO:0000256" key="10">
    <source>
        <dbReference type="ARBA" id="ARBA00023170"/>
    </source>
</evidence>
<proteinExistence type="predicted"/>
<dbReference type="RefSeq" id="XP_019619599.1">
    <property type="nucleotide sequence ID" value="XM_019764040.1"/>
</dbReference>
<dbReference type="GO" id="GO:0005509">
    <property type="term" value="F:calcium ion binding"/>
    <property type="evidence" value="ECO:0007669"/>
    <property type="project" value="InterPro"/>
</dbReference>
<evidence type="ECO:0000256" key="1">
    <source>
        <dbReference type="ARBA" id="ARBA00004479"/>
    </source>
</evidence>
<feature type="domain" description="EGF-like" evidence="13">
    <location>
        <begin position="91"/>
        <end position="130"/>
    </location>
</feature>
<evidence type="ECO:0000256" key="7">
    <source>
        <dbReference type="ARBA" id="ARBA00022989"/>
    </source>
</evidence>
<keyword evidence="16" id="KW-1185">Reference proteome</keyword>
<dbReference type="FunFam" id="2.10.25.10:FF:000038">
    <property type="entry name" value="Fibrillin 2"/>
    <property type="match status" value="1"/>
</dbReference>
<comment type="caution">
    <text evidence="12">Lacks conserved residue(s) required for the propagation of feature annotation.</text>
</comment>
<dbReference type="SMART" id="SM00181">
    <property type="entry name" value="EGF"/>
    <property type="match status" value="4"/>
</dbReference>
<feature type="domain" description="VWFD" evidence="15">
    <location>
        <begin position="681"/>
        <end position="867"/>
    </location>
</feature>
<dbReference type="PROSITE" id="PS51233">
    <property type="entry name" value="VWFD"/>
    <property type="match status" value="1"/>
</dbReference>
<feature type="domain" description="EGF-like" evidence="13">
    <location>
        <begin position="131"/>
        <end position="170"/>
    </location>
</feature>
<dbReference type="Pfam" id="PF00094">
    <property type="entry name" value="VWD"/>
    <property type="match status" value="1"/>
</dbReference>
<feature type="domain" description="AMOP" evidence="14">
    <location>
        <begin position="509"/>
        <end position="660"/>
    </location>
</feature>
<dbReference type="InterPro" id="IPR005533">
    <property type="entry name" value="AMOP_dom"/>
</dbReference>
<keyword evidence="6" id="KW-0677">Repeat</keyword>
<dbReference type="OrthoDB" id="10045365at2759"/>
<dbReference type="Pfam" id="PF07645">
    <property type="entry name" value="EGF_CA"/>
    <property type="match status" value="2"/>
</dbReference>
<evidence type="ECO:0000256" key="12">
    <source>
        <dbReference type="PROSITE-ProRule" id="PRU00076"/>
    </source>
</evidence>
<dbReference type="InterPro" id="IPR000152">
    <property type="entry name" value="EGF-type_Asp/Asn_hydroxyl_site"/>
</dbReference>
<evidence type="ECO:0000256" key="2">
    <source>
        <dbReference type="ARBA" id="ARBA00022536"/>
    </source>
</evidence>
<sequence length="869" mass="95930">MWRGLCSQCHTEYNSSVYINNTLSCDPSAKIAEVANLAFSAGVSPQRCLGFNRCESSTCTRAIAGSTGALSFTYGAVSGDGLVYTVCTEPDIDECRSANGDCDQICHNTVGSYHCSCREGYQLSGNTTCTDIDECSVSNGGCQQICVNTEGSYNCSCLAGWEVFDVTHCIDTNECLINNGGCQQDCVKTPGSYYCTCREGFQSVGTHNCSDIDECSFLKECHFCTNNIGSYSCTCRSGYTLVNGECRDSDLYPYGAAVGKESQQWDFTYCKKEELPLEGLRFFDRRCYRVYVCDNGIVSFDPIPRPTRPHLLTNSVWGGKAVIAPFQAQSQSYVTGVPEHKRTKIYIEMYEKGDDNVHSPEVLRRARDDGRSIKDFYLPYYEPAWVTVITWVNIAPSCSLYSHGVCPVPLANLPVNSFQLMLTSDGTYSFALFIYPARKIEWISPDELLGTSAPLSLIAVAGYNAGDGDGVPDHSLDMDGSGTTMMRRVWLQNSGRWGFALQEQVSTDIPQPAVLQCSMWIRAQGEDKAYGVLQGTYDRVKGYSACPCTAEQAFYDETYSYQVNSDEECAQSLPFYSFVHLSTEYAIRRTCCYTPSHFYWRVFGSFGQTKVGGGRLLTGQQGGHIIVNDRSDDEEAHSRCCVELSGVRDDYYCRKFTEQRPLSLPSIGGNPCRNYPSQLVWVIGAWGDPHITTLDGVRYAFNGLGEYVVLDVDGVYMIQGRTALAKGSSRATVFSAIATRQTNHSAIQVNLIGESGLKLFVNNSEVDLPVLSEIVVDNSAIVVRKEENSMLMAFYSGITVKVVAQKAMLLIEVSAPPELKNKTRGLMGRWDDDTTDDYEFFNGTVLPADASEEDLYHMGTTSQTSVDFG</sequence>
<keyword evidence="9" id="KW-1015">Disulfide bond</keyword>
<evidence type="ECO:0000259" key="14">
    <source>
        <dbReference type="PROSITE" id="PS50856"/>
    </source>
</evidence>
<dbReference type="PROSITE" id="PS01186">
    <property type="entry name" value="EGF_2"/>
    <property type="match status" value="3"/>
</dbReference>
<dbReference type="GO" id="GO:0006897">
    <property type="term" value="P:endocytosis"/>
    <property type="evidence" value="ECO:0007669"/>
    <property type="project" value="UniProtKB-KW"/>
</dbReference>
<dbReference type="PANTHER" id="PTHR13802:SF52">
    <property type="entry name" value="MUCIN-4"/>
    <property type="match status" value="1"/>
</dbReference>
<accession>A0A6P4YBH4</accession>
<keyword evidence="4" id="KW-0812">Transmembrane</keyword>
<dbReference type="AlphaFoldDB" id="A0A6P4YBH4"/>
<dbReference type="InterPro" id="IPR003886">
    <property type="entry name" value="NIDO_dom"/>
</dbReference>
<dbReference type="InterPro" id="IPR051495">
    <property type="entry name" value="Epithelial_Barrier/Signaling"/>
</dbReference>
<keyword evidence="3" id="KW-0254">Endocytosis</keyword>
<dbReference type="Pfam" id="PF12662">
    <property type="entry name" value="cEGF"/>
    <property type="match status" value="1"/>
</dbReference>
<dbReference type="Pfam" id="PF14670">
    <property type="entry name" value="FXa_inhibition"/>
    <property type="match status" value="1"/>
</dbReference>
<evidence type="ECO:0000313" key="17">
    <source>
        <dbReference type="RefSeq" id="XP_019619599.1"/>
    </source>
</evidence>
<evidence type="ECO:0000259" key="13">
    <source>
        <dbReference type="PROSITE" id="PS50026"/>
    </source>
</evidence>
<evidence type="ECO:0000313" key="16">
    <source>
        <dbReference type="Proteomes" id="UP000515135"/>
    </source>
</evidence>
<comment type="subcellular location">
    <subcellularLocation>
        <location evidence="1">Membrane</location>
        <topology evidence="1">Single-pass type I membrane protein</topology>
    </subcellularLocation>
</comment>
<dbReference type="CDD" id="cd00054">
    <property type="entry name" value="EGF_CA"/>
    <property type="match status" value="3"/>
</dbReference>
<evidence type="ECO:0000256" key="9">
    <source>
        <dbReference type="ARBA" id="ARBA00023157"/>
    </source>
</evidence>
<dbReference type="Pfam" id="PF06119">
    <property type="entry name" value="NIDO"/>
    <property type="match status" value="1"/>
</dbReference>
<dbReference type="PROSITE" id="PS50026">
    <property type="entry name" value="EGF_3"/>
    <property type="match status" value="3"/>
</dbReference>
<keyword evidence="11" id="KW-0325">Glycoprotein</keyword>
<dbReference type="InterPro" id="IPR049883">
    <property type="entry name" value="NOTCH1_EGF-like"/>
</dbReference>
<keyword evidence="5" id="KW-0732">Signal</keyword>
<dbReference type="PANTHER" id="PTHR13802">
    <property type="entry name" value="MUCIN 4-RELATED"/>
    <property type="match status" value="1"/>
</dbReference>
<dbReference type="FunFam" id="2.10.25.10:FF:000009">
    <property type="entry name" value="Low-density lipoprotein receptor isoform 1"/>
    <property type="match status" value="1"/>
</dbReference>
<dbReference type="InterPro" id="IPR001846">
    <property type="entry name" value="VWF_type-D"/>
</dbReference>
<dbReference type="PROSITE" id="PS50856">
    <property type="entry name" value="AMOP"/>
    <property type="match status" value="1"/>
</dbReference>
<dbReference type="InterPro" id="IPR026823">
    <property type="entry name" value="cEGF"/>
</dbReference>
<evidence type="ECO:0000256" key="6">
    <source>
        <dbReference type="ARBA" id="ARBA00022737"/>
    </source>
</evidence>
<dbReference type="SMART" id="SM00539">
    <property type="entry name" value="NIDO"/>
    <property type="match status" value="1"/>
</dbReference>
<keyword evidence="8" id="KW-0472">Membrane</keyword>
<dbReference type="SUPFAM" id="SSF57196">
    <property type="entry name" value="EGF/Laminin"/>
    <property type="match status" value="4"/>
</dbReference>
<protein>
    <submittedName>
        <fullName evidence="17">Mucin-like protein</fullName>
    </submittedName>
</protein>
<evidence type="ECO:0000259" key="15">
    <source>
        <dbReference type="PROSITE" id="PS51233"/>
    </source>
</evidence>
<keyword evidence="10" id="KW-0675">Receptor</keyword>
<feature type="domain" description="EGF-like" evidence="13">
    <location>
        <begin position="211"/>
        <end position="245"/>
    </location>
</feature>
<keyword evidence="7" id="KW-1133">Transmembrane helix</keyword>
<evidence type="ECO:0000256" key="11">
    <source>
        <dbReference type="ARBA" id="ARBA00023180"/>
    </source>
</evidence>
<evidence type="ECO:0000256" key="4">
    <source>
        <dbReference type="ARBA" id="ARBA00022692"/>
    </source>
</evidence>